<evidence type="ECO:0000313" key="1">
    <source>
        <dbReference type="EMBL" id="AMD43419.1"/>
    </source>
</evidence>
<gene>
    <name evidence="1" type="ORF">ZC03_032</name>
</gene>
<dbReference type="EMBL" id="KU356690">
    <property type="protein sequence ID" value="AMD43419.1"/>
    <property type="molecule type" value="Genomic_DNA"/>
</dbReference>
<sequence>MISKKELQSALPEKLKISVTQDLVDKINNISADPLHAETIRENFITYTRVLQDGKYKLEDYMNAVAYVSYKLMGYNNQDSYFKTFPDRHAALVAKGASKKDISAYVAAYNKNKLVNAILEQSLIPIHILNQDAVQKAINTQIEIMTDESNPAIARTQAANSLLTHLVKKETAQVQLNIGTPETSGLKDLQNAITDLARQQKKLIESGITAKSIAESSIVDGEYERIN</sequence>
<name>A0A1L2C938_9CAUD</name>
<protein>
    <submittedName>
        <fullName evidence="1">Uncharacterized protein</fullName>
    </submittedName>
</protein>
<accession>A0A1L2C938</accession>
<organism evidence="1 2">
    <name type="scientific">Pseudomonas phage ZC03</name>
    <dbReference type="NCBI Taxonomy" id="1622115"/>
    <lineage>
        <taxon>Viruses</taxon>
        <taxon>Duplodnaviria</taxon>
        <taxon>Heunggongvirae</taxon>
        <taxon>Uroviricota</taxon>
        <taxon>Caudoviricetes</taxon>
        <taxon>Schitoviridae</taxon>
        <taxon>Zicotriavirus</taxon>
        <taxon>Zicotriavirus ZC03</taxon>
    </lineage>
</organism>
<dbReference type="Proteomes" id="UP000222072">
    <property type="component" value="Segment"/>
</dbReference>
<proteinExistence type="predicted"/>
<reference evidence="1 2" key="1">
    <citation type="journal article" date="2017" name="BMC Genomics">
        <title>Three novel Pseudomonas phages isolated from composting provide insights into the evolution and diversity of tailed phages.</title>
        <authorList>
            <person name="Amgarten D."/>
            <person name="Martins L.F."/>
            <person name="Lombardi K.C."/>
            <person name="Antunes L.P."/>
            <person name="de Souza A.P.S."/>
            <person name="Nicastro G.G."/>
            <person name="Kitajima E.W."/>
            <person name="Quaggio R.B."/>
            <person name="Upton C."/>
            <person name="Setubal J.C."/>
            <person name="da Silva A.M."/>
        </authorList>
    </citation>
    <scope>NUCLEOTIDE SEQUENCE [LARGE SCALE GENOMIC DNA]</scope>
</reference>
<evidence type="ECO:0000313" key="2">
    <source>
        <dbReference type="Proteomes" id="UP000222072"/>
    </source>
</evidence>
<keyword evidence="2" id="KW-1185">Reference proteome</keyword>